<evidence type="ECO:0000313" key="2">
    <source>
        <dbReference type="Proteomes" id="UP000242450"/>
    </source>
</evidence>
<proteinExistence type="predicted"/>
<dbReference type="Proteomes" id="UP000242450">
    <property type="component" value="Chromosome 5"/>
</dbReference>
<protein>
    <submittedName>
        <fullName evidence="1">Uncharacterized protein</fullName>
    </submittedName>
</protein>
<keyword evidence="2" id="KW-1185">Reference proteome</keyword>
<evidence type="ECO:0000313" key="1">
    <source>
        <dbReference type="EMBL" id="OWK13975.1"/>
    </source>
</evidence>
<dbReference type="EMBL" id="MKHE01000005">
    <property type="protein sequence ID" value="OWK13975.1"/>
    <property type="molecule type" value="Genomic_DNA"/>
</dbReference>
<dbReference type="AlphaFoldDB" id="A0A212D6U3"/>
<accession>A0A212D6U3</accession>
<organism evidence="1 2">
    <name type="scientific">Cervus elaphus hippelaphus</name>
    <name type="common">European red deer</name>
    <dbReference type="NCBI Taxonomy" id="46360"/>
    <lineage>
        <taxon>Eukaryota</taxon>
        <taxon>Metazoa</taxon>
        <taxon>Chordata</taxon>
        <taxon>Craniata</taxon>
        <taxon>Vertebrata</taxon>
        <taxon>Euteleostomi</taxon>
        <taxon>Mammalia</taxon>
        <taxon>Eutheria</taxon>
        <taxon>Laurasiatheria</taxon>
        <taxon>Artiodactyla</taxon>
        <taxon>Ruminantia</taxon>
        <taxon>Pecora</taxon>
        <taxon>Cervidae</taxon>
        <taxon>Cervinae</taxon>
        <taxon>Cervus</taxon>
    </lineage>
</organism>
<gene>
    <name evidence="1" type="ORF">Celaphus_00000420</name>
</gene>
<comment type="caution">
    <text evidence="1">The sequence shown here is derived from an EMBL/GenBank/DDBJ whole genome shotgun (WGS) entry which is preliminary data.</text>
</comment>
<reference evidence="1 2" key="1">
    <citation type="journal article" date="2018" name="Mol. Genet. Genomics">
        <title>The red deer Cervus elaphus genome CerEla1.0: sequencing, annotating, genes, and chromosomes.</title>
        <authorList>
            <person name="Bana N.A."/>
            <person name="Nyiri A."/>
            <person name="Nagy J."/>
            <person name="Frank K."/>
            <person name="Nagy T."/>
            <person name="Steger V."/>
            <person name="Schiller M."/>
            <person name="Lakatos P."/>
            <person name="Sugar L."/>
            <person name="Horn P."/>
            <person name="Barta E."/>
            <person name="Orosz L."/>
        </authorList>
    </citation>
    <scope>NUCLEOTIDE SEQUENCE [LARGE SCALE GENOMIC DNA]</scope>
    <source>
        <strain evidence="1">Hungarian</strain>
    </source>
</reference>
<name>A0A212D6U3_CEREH</name>
<sequence>MGIPRPHPDPRAVMLKTGDPETMMPTQAKAARPAQWIHPGKGWEQIRDSLGSDAETWGADGSGRMWSALSCLPYPHPHFLPEDGGQVMTVFVQKPPSPASSRF</sequence>